<proteinExistence type="predicted"/>
<accession>A0A7J0E1Y8</accession>
<evidence type="ECO:0000313" key="3">
    <source>
        <dbReference type="EMBL" id="GFY80418.1"/>
    </source>
</evidence>
<gene>
    <name evidence="3" type="ORF">Acr_01g0002270</name>
</gene>
<sequence>MHHQSPASHPYHPLVLLPPQTTVISPPPTPQPSATTQQQQQSPPNFFPNLPPPPFLPHAGAAIITFPDLPMPSNLHSLLVWLCLDLQSLIIVHLVSMLHDMSEQHTYVQHCKSEQPREKEEERAEPERRGWGGLFVFLGWMERVVAKKVIGAAAMNGEVGDREGVKGGWNGQWGGVDMVVAGSDRRALQLSVQDSTKDPGSKTDMSTLLADQSFVSPILASLPGVDPNDPSVKDLLASMQSQPESEQKKDEDKATNEEEKK</sequence>
<keyword evidence="1" id="KW-0677">Repeat</keyword>
<comment type="caution">
    <text evidence="3">The sequence shown here is derived from an EMBL/GenBank/DDBJ whole genome shotgun (WGS) entry which is preliminary data.</text>
</comment>
<feature type="compositionally biased region" description="Low complexity" evidence="2">
    <location>
        <begin position="32"/>
        <end position="44"/>
    </location>
</feature>
<name>A0A7J0E1Y8_9ERIC</name>
<keyword evidence="4" id="KW-1185">Reference proteome</keyword>
<evidence type="ECO:0000256" key="1">
    <source>
        <dbReference type="ARBA" id="ARBA00022737"/>
    </source>
</evidence>
<evidence type="ECO:0000313" key="4">
    <source>
        <dbReference type="Proteomes" id="UP000585474"/>
    </source>
</evidence>
<organism evidence="3 4">
    <name type="scientific">Actinidia rufa</name>
    <dbReference type="NCBI Taxonomy" id="165716"/>
    <lineage>
        <taxon>Eukaryota</taxon>
        <taxon>Viridiplantae</taxon>
        <taxon>Streptophyta</taxon>
        <taxon>Embryophyta</taxon>
        <taxon>Tracheophyta</taxon>
        <taxon>Spermatophyta</taxon>
        <taxon>Magnoliopsida</taxon>
        <taxon>eudicotyledons</taxon>
        <taxon>Gunneridae</taxon>
        <taxon>Pentapetalae</taxon>
        <taxon>asterids</taxon>
        <taxon>Ericales</taxon>
        <taxon>Actinidiaceae</taxon>
        <taxon>Actinidia</taxon>
    </lineage>
</organism>
<dbReference type="AlphaFoldDB" id="A0A7J0E1Y8"/>
<feature type="compositionally biased region" description="Basic and acidic residues" evidence="2">
    <location>
        <begin position="245"/>
        <end position="261"/>
    </location>
</feature>
<dbReference type="OrthoDB" id="1731724at2759"/>
<dbReference type="EMBL" id="BJWL01000001">
    <property type="protein sequence ID" value="GFY80418.1"/>
    <property type="molecule type" value="Genomic_DNA"/>
</dbReference>
<feature type="region of interest" description="Disordered" evidence="2">
    <location>
        <begin position="19"/>
        <end position="51"/>
    </location>
</feature>
<dbReference type="Proteomes" id="UP000585474">
    <property type="component" value="Unassembled WGS sequence"/>
</dbReference>
<protein>
    <submittedName>
        <fullName evidence="3">Uncharacterized protein</fullName>
    </submittedName>
</protein>
<reference evidence="3 4" key="1">
    <citation type="submission" date="2019-07" db="EMBL/GenBank/DDBJ databases">
        <title>De Novo Assembly of kiwifruit Actinidia rufa.</title>
        <authorList>
            <person name="Sugita-Konishi S."/>
            <person name="Sato K."/>
            <person name="Mori E."/>
            <person name="Abe Y."/>
            <person name="Kisaki G."/>
            <person name="Hamano K."/>
            <person name="Suezawa K."/>
            <person name="Otani M."/>
            <person name="Fukuda T."/>
            <person name="Manabe T."/>
            <person name="Gomi K."/>
            <person name="Tabuchi M."/>
            <person name="Akimitsu K."/>
            <person name="Kataoka I."/>
        </authorList>
    </citation>
    <scope>NUCLEOTIDE SEQUENCE [LARGE SCALE GENOMIC DNA]</scope>
    <source>
        <strain evidence="4">cv. Fuchu</strain>
    </source>
</reference>
<feature type="region of interest" description="Disordered" evidence="2">
    <location>
        <begin position="220"/>
        <end position="261"/>
    </location>
</feature>
<dbReference type="InterPro" id="IPR049590">
    <property type="entry name" value="PSMD4_RAZUL-like"/>
</dbReference>
<dbReference type="CDD" id="cd22297">
    <property type="entry name" value="PSMD4_RAZUL"/>
    <property type="match status" value="1"/>
</dbReference>
<evidence type="ECO:0000256" key="2">
    <source>
        <dbReference type="SAM" id="MobiDB-lite"/>
    </source>
</evidence>